<dbReference type="InterPro" id="IPR016181">
    <property type="entry name" value="Acyl_CoA_acyltransferase"/>
</dbReference>
<sequence>MVEHVGFRDLKIDDITGIEFGEPGSLAGWLDDPSANVMVATWRGRVVGYAVSWLAAVHRTRRFIDVEVAPESRGRRIGSRLVERVKERSDRPLATKTVEGSDAEGFIRSLGGVPYAICPPLELPRRQFGRVVAMLNGHRDVVPASTLSPGEAEHLWAQIYRWVHQDWSPVDDSEKAREVLRSEASELDLDHTAIALVDGQPAAVAFVFDDEGAPTVCAETVTPDAPDGDQALAAAVGRVVADARDRGCRRLQFDGHEADPHFGPLAHRLPLEGSRLLLLEI</sequence>
<proteinExistence type="predicted"/>
<dbReference type="Proteomes" id="UP000285875">
    <property type="component" value="Chromosome"/>
</dbReference>
<dbReference type="Gene3D" id="3.40.630.30">
    <property type="match status" value="1"/>
</dbReference>
<dbReference type="AlphaFoldDB" id="A0A3Q9UI85"/>
<dbReference type="SUPFAM" id="SSF55729">
    <property type="entry name" value="Acyl-CoA N-acyltransferases (Nat)"/>
    <property type="match status" value="1"/>
</dbReference>
<gene>
    <name evidence="2" type="ORF">C0Z10_02405</name>
</gene>
<feature type="domain" description="N-acetyltransferase" evidence="1">
    <location>
        <begin position="1"/>
        <end position="148"/>
    </location>
</feature>
<protein>
    <submittedName>
        <fullName evidence="2">N-acetyltransferase</fullName>
    </submittedName>
</protein>
<evidence type="ECO:0000313" key="3">
    <source>
        <dbReference type="Proteomes" id="UP000285875"/>
    </source>
</evidence>
<dbReference type="PROSITE" id="PS51186">
    <property type="entry name" value="GNAT"/>
    <property type="match status" value="1"/>
</dbReference>
<dbReference type="CDD" id="cd04301">
    <property type="entry name" value="NAT_SF"/>
    <property type="match status" value="1"/>
</dbReference>
<dbReference type="RefSeq" id="WP_097798356.1">
    <property type="nucleotide sequence ID" value="NZ_CP025570.1"/>
</dbReference>
<dbReference type="Pfam" id="PF00583">
    <property type="entry name" value="Acetyltransf_1"/>
    <property type="match status" value="1"/>
</dbReference>
<evidence type="ECO:0000313" key="2">
    <source>
        <dbReference type="EMBL" id="AZZ38785.1"/>
    </source>
</evidence>
<dbReference type="EMBL" id="CP025570">
    <property type="protein sequence ID" value="AZZ38785.1"/>
    <property type="molecule type" value="Genomic_DNA"/>
</dbReference>
<dbReference type="GO" id="GO:0016747">
    <property type="term" value="F:acyltransferase activity, transferring groups other than amino-acyl groups"/>
    <property type="evidence" value="ECO:0007669"/>
    <property type="project" value="InterPro"/>
</dbReference>
<organism evidence="2 3">
    <name type="scientific">Acidipropionibacterium jensenii</name>
    <dbReference type="NCBI Taxonomy" id="1749"/>
    <lineage>
        <taxon>Bacteria</taxon>
        <taxon>Bacillati</taxon>
        <taxon>Actinomycetota</taxon>
        <taxon>Actinomycetes</taxon>
        <taxon>Propionibacteriales</taxon>
        <taxon>Propionibacteriaceae</taxon>
        <taxon>Acidipropionibacterium</taxon>
    </lineage>
</organism>
<dbReference type="InterPro" id="IPR000182">
    <property type="entry name" value="GNAT_dom"/>
</dbReference>
<keyword evidence="2" id="KW-0808">Transferase</keyword>
<name>A0A3Q9UI85_9ACTN</name>
<evidence type="ECO:0000259" key="1">
    <source>
        <dbReference type="PROSITE" id="PS51186"/>
    </source>
</evidence>
<accession>A0A3Q9UI85</accession>
<reference evidence="3" key="1">
    <citation type="submission" date="2017-12" db="EMBL/GenBank/DDBJ databases">
        <title>Whole genome sequencing of Acidipropionibacterium jensenii strains JS279 and JS280.</title>
        <authorList>
            <person name="Deptula P."/>
            <person name="Laine P."/>
            <person name="Smolander O.-P."/>
            <person name="Paulin L."/>
            <person name="Auvinen P."/>
            <person name="Varmanen P."/>
        </authorList>
    </citation>
    <scope>NUCLEOTIDE SEQUENCE [LARGE SCALE GENOMIC DNA]</scope>
    <source>
        <strain evidence="3">JS280</strain>
    </source>
</reference>
<dbReference type="KEGG" id="aji:C0Z10_02405"/>